<dbReference type="Gramene" id="TuG1812G0200005156.01.T01">
    <property type="protein sequence ID" value="TuG1812G0200005156.01.T01.cds247919"/>
    <property type="gene ID" value="TuG1812G0200005156.01"/>
</dbReference>
<reference evidence="2" key="2">
    <citation type="submission" date="2018-03" db="EMBL/GenBank/DDBJ databases">
        <title>The Triticum urartu genome reveals the dynamic nature of wheat genome evolution.</title>
        <authorList>
            <person name="Ling H."/>
            <person name="Ma B."/>
            <person name="Shi X."/>
            <person name="Liu H."/>
            <person name="Dong L."/>
            <person name="Sun H."/>
            <person name="Cao Y."/>
            <person name="Gao Q."/>
            <person name="Zheng S."/>
            <person name="Li Y."/>
            <person name="Yu Y."/>
            <person name="Du H."/>
            <person name="Qi M."/>
            <person name="Li Y."/>
            <person name="Yu H."/>
            <person name="Cui Y."/>
            <person name="Wang N."/>
            <person name="Chen C."/>
            <person name="Wu H."/>
            <person name="Zhao Y."/>
            <person name="Zhang J."/>
            <person name="Li Y."/>
            <person name="Zhou W."/>
            <person name="Zhang B."/>
            <person name="Hu W."/>
            <person name="Eijk M."/>
            <person name="Tang J."/>
            <person name="Witsenboer H."/>
            <person name="Zhao S."/>
            <person name="Li Z."/>
            <person name="Zhang A."/>
            <person name="Wang D."/>
            <person name="Liang C."/>
        </authorList>
    </citation>
    <scope>NUCLEOTIDE SEQUENCE [LARGE SCALE GENOMIC DNA]</scope>
    <source>
        <strain evidence="2">cv. G1812</strain>
    </source>
</reference>
<dbReference type="EnsemblPlants" id="TuG1812G0200005156.01.T01">
    <property type="protein sequence ID" value="TuG1812G0200005156.01.T01.cds247919"/>
    <property type="gene ID" value="TuG1812G0200005156.01"/>
</dbReference>
<dbReference type="Proteomes" id="UP000015106">
    <property type="component" value="Chromosome 2"/>
</dbReference>
<organism evidence="2 3">
    <name type="scientific">Triticum urartu</name>
    <name type="common">Red wild einkorn</name>
    <name type="synonym">Crithodium urartu</name>
    <dbReference type="NCBI Taxonomy" id="4572"/>
    <lineage>
        <taxon>Eukaryota</taxon>
        <taxon>Viridiplantae</taxon>
        <taxon>Streptophyta</taxon>
        <taxon>Embryophyta</taxon>
        <taxon>Tracheophyta</taxon>
        <taxon>Spermatophyta</taxon>
        <taxon>Magnoliopsida</taxon>
        <taxon>Liliopsida</taxon>
        <taxon>Poales</taxon>
        <taxon>Poaceae</taxon>
        <taxon>BOP clade</taxon>
        <taxon>Pooideae</taxon>
        <taxon>Triticodae</taxon>
        <taxon>Triticeae</taxon>
        <taxon>Triticinae</taxon>
        <taxon>Triticum</taxon>
    </lineage>
</organism>
<name>A0A8R7PJS3_TRIUA</name>
<evidence type="ECO:0000313" key="2">
    <source>
        <dbReference type="EnsemblPlants" id="TuG1812G0200005156.01.T01.cds247919"/>
    </source>
</evidence>
<reference evidence="2" key="3">
    <citation type="submission" date="2022-06" db="UniProtKB">
        <authorList>
            <consortium name="EnsemblPlants"/>
        </authorList>
    </citation>
    <scope>IDENTIFICATION</scope>
</reference>
<dbReference type="AlphaFoldDB" id="A0A8R7PJS3"/>
<feature type="compositionally biased region" description="Basic residues" evidence="1">
    <location>
        <begin position="169"/>
        <end position="178"/>
    </location>
</feature>
<feature type="region of interest" description="Disordered" evidence="1">
    <location>
        <begin position="1"/>
        <end position="35"/>
    </location>
</feature>
<reference evidence="3" key="1">
    <citation type="journal article" date="2013" name="Nature">
        <title>Draft genome of the wheat A-genome progenitor Triticum urartu.</title>
        <authorList>
            <person name="Ling H.Q."/>
            <person name="Zhao S."/>
            <person name="Liu D."/>
            <person name="Wang J."/>
            <person name="Sun H."/>
            <person name="Zhang C."/>
            <person name="Fan H."/>
            <person name="Li D."/>
            <person name="Dong L."/>
            <person name="Tao Y."/>
            <person name="Gao C."/>
            <person name="Wu H."/>
            <person name="Li Y."/>
            <person name="Cui Y."/>
            <person name="Guo X."/>
            <person name="Zheng S."/>
            <person name="Wang B."/>
            <person name="Yu K."/>
            <person name="Liang Q."/>
            <person name="Yang W."/>
            <person name="Lou X."/>
            <person name="Chen J."/>
            <person name="Feng M."/>
            <person name="Jian J."/>
            <person name="Zhang X."/>
            <person name="Luo G."/>
            <person name="Jiang Y."/>
            <person name="Liu J."/>
            <person name="Wang Z."/>
            <person name="Sha Y."/>
            <person name="Zhang B."/>
            <person name="Wu H."/>
            <person name="Tang D."/>
            <person name="Shen Q."/>
            <person name="Xue P."/>
            <person name="Zou S."/>
            <person name="Wang X."/>
            <person name="Liu X."/>
            <person name="Wang F."/>
            <person name="Yang Y."/>
            <person name="An X."/>
            <person name="Dong Z."/>
            <person name="Zhang K."/>
            <person name="Zhang X."/>
            <person name="Luo M.C."/>
            <person name="Dvorak J."/>
            <person name="Tong Y."/>
            <person name="Wang J."/>
            <person name="Yang H."/>
            <person name="Li Z."/>
            <person name="Wang D."/>
            <person name="Zhang A."/>
            <person name="Wang J."/>
        </authorList>
    </citation>
    <scope>NUCLEOTIDE SEQUENCE</scope>
    <source>
        <strain evidence="3">cv. G1812</strain>
    </source>
</reference>
<protein>
    <submittedName>
        <fullName evidence="2">Uncharacterized protein</fullName>
    </submittedName>
</protein>
<proteinExistence type="predicted"/>
<accession>A0A8R7PJS3</accession>
<evidence type="ECO:0000256" key="1">
    <source>
        <dbReference type="SAM" id="MobiDB-lite"/>
    </source>
</evidence>
<feature type="compositionally biased region" description="Polar residues" evidence="1">
    <location>
        <begin position="1"/>
        <end position="10"/>
    </location>
</feature>
<feature type="region of interest" description="Disordered" evidence="1">
    <location>
        <begin position="166"/>
        <end position="200"/>
    </location>
</feature>
<sequence>MTSRSSNQQWRHLDGQTMRRSLDKVGNGGADDGHLHRVGALLRQPRRHGDAGAGEGVGAAAREGRGLAGLLLARRVVAPVDAVVRLGERGAHPVVQRLALLQRPARPGARRPLLLAGEHGLDVVDAVAGHEHAHVGGHLGQAPRVGVGAVVVLAQPGHAEAVVHAPVGARRRPARRLRGGASADHGGEDGSRGREGSSHGGWPHRSLLLVSFVRSTEAECGVSLVEQL</sequence>
<keyword evidence="3" id="KW-1185">Reference proteome</keyword>
<feature type="compositionally biased region" description="Basic and acidic residues" evidence="1">
    <location>
        <begin position="185"/>
        <end position="197"/>
    </location>
</feature>
<evidence type="ECO:0000313" key="3">
    <source>
        <dbReference type="Proteomes" id="UP000015106"/>
    </source>
</evidence>